<gene>
    <name evidence="2" type="ORF">GXP67_20825</name>
</gene>
<keyword evidence="3" id="KW-1185">Reference proteome</keyword>
<dbReference type="Pfam" id="PF01590">
    <property type="entry name" value="GAF"/>
    <property type="match status" value="1"/>
</dbReference>
<dbReference type="AlphaFoldDB" id="A0A6C0GMQ9"/>
<dbReference type="InterPro" id="IPR029016">
    <property type="entry name" value="GAF-like_dom_sf"/>
</dbReference>
<protein>
    <submittedName>
        <fullName evidence="2">GAF domain-containing protein</fullName>
    </submittedName>
</protein>
<evidence type="ECO:0000259" key="1">
    <source>
        <dbReference type="Pfam" id="PF01590"/>
    </source>
</evidence>
<evidence type="ECO:0000313" key="3">
    <source>
        <dbReference type="Proteomes" id="UP000480178"/>
    </source>
</evidence>
<sequence length="161" mass="18099">MQAIYSTGLLPSTFENLFNAGLAPKVLLEQLLPLIAEALQADRCFLYLRNPWKEKGRIEFCYCRNPAVPDVKEPERKNDTEELPLVDPLFAAALQTKPSIYIADVSTADPAMVNRNFEEKTFGHRALIHAPITENGQLWGILQPAIFGVAPRMDFRRSAVD</sequence>
<dbReference type="EMBL" id="CP048222">
    <property type="protein sequence ID" value="QHT68920.1"/>
    <property type="molecule type" value="Genomic_DNA"/>
</dbReference>
<reference evidence="2 3" key="1">
    <citation type="submission" date="2020-01" db="EMBL/GenBank/DDBJ databases">
        <authorList>
            <person name="Kim M.K."/>
        </authorList>
    </citation>
    <scope>NUCLEOTIDE SEQUENCE [LARGE SCALE GENOMIC DNA]</scope>
    <source>
        <strain evidence="2 3">172606-1</strain>
    </source>
</reference>
<name>A0A6C0GMQ9_9BACT</name>
<dbReference type="InterPro" id="IPR003018">
    <property type="entry name" value="GAF"/>
</dbReference>
<feature type="domain" description="GAF" evidence="1">
    <location>
        <begin position="27"/>
        <end position="143"/>
    </location>
</feature>
<dbReference type="Proteomes" id="UP000480178">
    <property type="component" value="Chromosome"/>
</dbReference>
<organism evidence="2 3">
    <name type="scientific">Rhodocytophaga rosea</name>
    <dbReference type="NCBI Taxonomy" id="2704465"/>
    <lineage>
        <taxon>Bacteria</taxon>
        <taxon>Pseudomonadati</taxon>
        <taxon>Bacteroidota</taxon>
        <taxon>Cytophagia</taxon>
        <taxon>Cytophagales</taxon>
        <taxon>Rhodocytophagaceae</taxon>
        <taxon>Rhodocytophaga</taxon>
    </lineage>
</organism>
<evidence type="ECO:0000313" key="2">
    <source>
        <dbReference type="EMBL" id="QHT68920.1"/>
    </source>
</evidence>
<dbReference type="KEGG" id="rhoz:GXP67_20825"/>
<accession>A0A6C0GMQ9</accession>
<dbReference type="RefSeq" id="WP_162444919.1">
    <property type="nucleotide sequence ID" value="NZ_CP048222.1"/>
</dbReference>
<dbReference type="SUPFAM" id="SSF55781">
    <property type="entry name" value="GAF domain-like"/>
    <property type="match status" value="1"/>
</dbReference>
<proteinExistence type="predicted"/>
<dbReference type="Gene3D" id="3.30.450.40">
    <property type="match status" value="1"/>
</dbReference>